<protein>
    <submittedName>
        <fullName evidence="2">Uncharacterized protein</fullName>
    </submittedName>
</protein>
<gene>
    <name evidence="2" type="ORF">OCBIM_22026009mg</name>
</gene>
<sequence>MAESYRDLKGWDVGTSLGGMPTVPNYSLSNNITGNPACLQSNASSYSCMLPDMLEWYKEGLSRIKSDMEPNLEYDTKDTGNMLETSRAWQDYVSGTARSYDPLTLSNYSRSSCNPAAGMQSHMTSHSTNGASTGLISPGVSVPIQVPGGGPQDMSTHHMTSMTSQYWPRLQ</sequence>
<organism evidence="2">
    <name type="scientific">Octopus bimaculoides</name>
    <name type="common">California two-spotted octopus</name>
    <dbReference type="NCBI Taxonomy" id="37653"/>
    <lineage>
        <taxon>Eukaryota</taxon>
        <taxon>Metazoa</taxon>
        <taxon>Spiralia</taxon>
        <taxon>Lophotrochozoa</taxon>
        <taxon>Mollusca</taxon>
        <taxon>Cephalopoda</taxon>
        <taxon>Coleoidea</taxon>
        <taxon>Octopodiformes</taxon>
        <taxon>Octopoda</taxon>
        <taxon>Incirrata</taxon>
        <taxon>Octopodidae</taxon>
        <taxon>Octopus</taxon>
    </lineage>
</organism>
<feature type="region of interest" description="Disordered" evidence="1">
    <location>
        <begin position="152"/>
        <end position="171"/>
    </location>
</feature>
<name>A0A0L8GZ71_OCTBM</name>
<dbReference type="EMBL" id="KQ419953">
    <property type="protein sequence ID" value="KOF81880.1"/>
    <property type="molecule type" value="Genomic_DNA"/>
</dbReference>
<dbReference type="KEGG" id="obi:106874021"/>
<proteinExistence type="predicted"/>
<evidence type="ECO:0000256" key="1">
    <source>
        <dbReference type="SAM" id="MobiDB-lite"/>
    </source>
</evidence>
<evidence type="ECO:0000313" key="2">
    <source>
        <dbReference type="EMBL" id="KOF81880.1"/>
    </source>
</evidence>
<dbReference type="STRING" id="37653.A0A0L8GZ71"/>
<accession>A0A0L8GZ71</accession>
<reference evidence="2" key="1">
    <citation type="submission" date="2015-07" db="EMBL/GenBank/DDBJ databases">
        <title>MeaNS - Measles Nucleotide Surveillance Program.</title>
        <authorList>
            <person name="Tran T."/>
            <person name="Druce J."/>
        </authorList>
    </citation>
    <scope>NUCLEOTIDE SEQUENCE</scope>
    <source>
        <strain evidence="2">UCB-OBI-ISO-001</strain>
        <tissue evidence="2">Gonad</tissue>
    </source>
</reference>
<dbReference type="OrthoDB" id="3225452at2759"/>
<feature type="compositionally biased region" description="Polar residues" evidence="1">
    <location>
        <begin position="153"/>
        <end position="171"/>
    </location>
</feature>
<dbReference type="AlphaFoldDB" id="A0A0L8GZ71"/>